<comment type="caution">
    <text evidence="1">The sequence shown here is derived from an EMBL/GenBank/DDBJ whole genome shotgun (WGS) entry which is preliminary data.</text>
</comment>
<protein>
    <submittedName>
        <fullName evidence="1">Uncharacterized protein</fullName>
    </submittedName>
</protein>
<evidence type="ECO:0000313" key="1">
    <source>
        <dbReference type="EMBL" id="GGX58632.1"/>
    </source>
</evidence>
<evidence type="ECO:0000313" key="2">
    <source>
        <dbReference type="Proteomes" id="UP000626148"/>
    </source>
</evidence>
<dbReference type="Proteomes" id="UP000626148">
    <property type="component" value="Unassembled WGS sequence"/>
</dbReference>
<proteinExistence type="predicted"/>
<dbReference type="EMBL" id="BMXR01000006">
    <property type="protein sequence ID" value="GGX58632.1"/>
    <property type="molecule type" value="Genomic_DNA"/>
</dbReference>
<sequence length="51" mass="5522">MLFLHEPPVSIRLAGMACPDEKDHLDENQSIQALTDGATVGIDDRYGRPGA</sequence>
<name>A0A918KCE4_9GAMM</name>
<accession>A0A918KCE4</accession>
<organism evidence="1 2">
    <name type="scientific">Saccharospirillum salsuginis</name>
    <dbReference type="NCBI Taxonomy" id="418750"/>
    <lineage>
        <taxon>Bacteria</taxon>
        <taxon>Pseudomonadati</taxon>
        <taxon>Pseudomonadota</taxon>
        <taxon>Gammaproteobacteria</taxon>
        <taxon>Oceanospirillales</taxon>
        <taxon>Saccharospirillaceae</taxon>
        <taxon>Saccharospirillum</taxon>
    </lineage>
</organism>
<reference evidence="1" key="2">
    <citation type="submission" date="2020-09" db="EMBL/GenBank/DDBJ databases">
        <authorList>
            <person name="Sun Q."/>
            <person name="Kim S."/>
        </authorList>
    </citation>
    <scope>NUCLEOTIDE SEQUENCE</scope>
    <source>
        <strain evidence="1">KCTC 22169</strain>
    </source>
</reference>
<gene>
    <name evidence="1" type="ORF">GCM10007392_28190</name>
</gene>
<dbReference type="AlphaFoldDB" id="A0A918KCE4"/>
<reference evidence="1" key="1">
    <citation type="journal article" date="2014" name="Int. J. Syst. Evol. Microbiol.">
        <title>Complete genome sequence of Corynebacterium casei LMG S-19264T (=DSM 44701T), isolated from a smear-ripened cheese.</title>
        <authorList>
            <consortium name="US DOE Joint Genome Institute (JGI-PGF)"/>
            <person name="Walter F."/>
            <person name="Albersmeier A."/>
            <person name="Kalinowski J."/>
            <person name="Ruckert C."/>
        </authorList>
    </citation>
    <scope>NUCLEOTIDE SEQUENCE</scope>
    <source>
        <strain evidence="1">KCTC 22169</strain>
    </source>
</reference>
<keyword evidence="2" id="KW-1185">Reference proteome</keyword>